<evidence type="ECO:0000256" key="1">
    <source>
        <dbReference type="ARBA" id="ARBA00004370"/>
    </source>
</evidence>
<proteinExistence type="predicted"/>
<sequence length="286" mass="28614">MTTTDTEEPPESSVTPPGPADSPDATDGAKGAADEGTRGVDGTGGAESAVGADGAEDNVGADSAGRADETGGAESAASDAGDTSGGDSADSANGAGRAEAGNGDDGGDAGGVAGKRPGPNPFVVAALVLAVAAGGLAAWFGVAWARAAGNEDLELARLRDEVARVASAGIVTFNSLDFHKVDEDFDRWAATATGPLLDEVNSRRAATKTTIEQAKTVTTATVLKTAVINLEKSEGKAEVIAAIRIDVAPEGKPAYQKFQRIRGSLDRTDTGWKLSGLGYVPFTPAG</sequence>
<name>A0A1G6V0R3_9PSEU</name>
<keyword evidence="4" id="KW-0812">Transmembrane</keyword>
<dbReference type="GO" id="GO:0016020">
    <property type="term" value="C:membrane"/>
    <property type="evidence" value="ECO:0007669"/>
    <property type="project" value="UniProtKB-SubCell"/>
</dbReference>
<dbReference type="STRING" id="1271860.SAMN05216174_111158"/>
<keyword evidence="4" id="KW-1133">Transmembrane helix</keyword>
<feature type="region of interest" description="Disordered" evidence="3">
    <location>
        <begin position="1"/>
        <end position="114"/>
    </location>
</feature>
<dbReference type="AlphaFoldDB" id="A0A1G6V0R3"/>
<dbReference type="Proteomes" id="UP000199501">
    <property type="component" value="Unassembled WGS sequence"/>
</dbReference>
<evidence type="ECO:0000256" key="4">
    <source>
        <dbReference type="SAM" id="Phobius"/>
    </source>
</evidence>
<evidence type="ECO:0000313" key="6">
    <source>
        <dbReference type="Proteomes" id="UP000199501"/>
    </source>
</evidence>
<dbReference type="PANTHER" id="PTHR37042:SF4">
    <property type="entry name" value="OUTER MEMBRANE PROTEIN RV1973"/>
    <property type="match status" value="1"/>
</dbReference>
<accession>A0A1G6V0R3</accession>
<evidence type="ECO:0000256" key="3">
    <source>
        <dbReference type="SAM" id="MobiDB-lite"/>
    </source>
</evidence>
<dbReference type="RefSeq" id="WP_091454076.1">
    <property type="nucleotide sequence ID" value="NZ_FMZZ01000011.1"/>
</dbReference>
<reference evidence="6" key="1">
    <citation type="submission" date="2016-10" db="EMBL/GenBank/DDBJ databases">
        <authorList>
            <person name="Varghese N."/>
            <person name="Submissions S."/>
        </authorList>
    </citation>
    <scope>NUCLEOTIDE SEQUENCE [LARGE SCALE GENOMIC DNA]</scope>
    <source>
        <strain evidence="6">IBRC-M 10403</strain>
    </source>
</reference>
<comment type="subcellular location">
    <subcellularLocation>
        <location evidence="1">Membrane</location>
    </subcellularLocation>
</comment>
<feature type="compositionally biased region" description="Acidic residues" evidence="3">
    <location>
        <begin position="1"/>
        <end position="10"/>
    </location>
</feature>
<dbReference type="EMBL" id="FMZZ01000011">
    <property type="protein sequence ID" value="SDD46465.1"/>
    <property type="molecule type" value="Genomic_DNA"/>
</dbReference>
<organism evidence="5 6">
    <name type="scientific">Actinokineospora iranica</name>
    <dbReference type="NCBI Taxonomy" id="1271860"/>
    <lineage>
        <taxon>Bacteria</taxon>
        <taxon>Bacillati</taxon>
        <taxon>Actinomycetota</taxon>
        <taxon>Actinomycetes</taxon>
        <taxon>Pseudonocardiales</taxon>
        <taxon>Pseudonocardiaceae</taxon>
        <taxon>Actinokineospora</taxon>
    </lineage>
</organism>
<keyword evidence="6" id="KW-1185">Reference proteome</keyword>
<evidence type="ECO:0000313" key="5">
    <source>
        <dbReference type="EMBL" id="SDD46465.1"/>
    </source>
</evidence>
<evidence type="ECO:0000256" key="2">
    <source>
        <dbReference type="ARBA" id="ARBA00023136"/>
    </source>
</evidence>
<dbReference type="PANTHER" id="PTHR37042">
    <property type="entry name" value="OUTER MEMBRANE PROTEIN RV1973"/>
    <property type="match status" value="1"/>
</dbReference>
<gene>
    <name evidence="5" type="ORF">SAMN05216174_111158</name>
</gene>
<dbReference type="OrthoDB" id="3555668at2"/>
<protein>
    <recommendedName>
        <fullName evidence="7">Mce-associated membrane protein</fullName>
    </recommendedName>
</protein>
<feature type="compositionally biased region" description="Low complexity" evidence="3">
    <location>
        <begin position="72"/>
        <end position="101"/>
    </location>
</feature>
<evidence type="ECO:0008006" key="7">
    <source>
        <dbReference type="Google" id="ProtNLM"/>
    </source>
</evidence>
<feature type="transmembrane region" description="Helical" evidence="4">
    <location>
        <begin position="122"/>
        <end position="145"/>
    </location>
</feature>
<keyword evidence="2 4" id="KW-0472">Membrane</keyword>